<gene>
    <name evidence="2" type="ORF">PO878_19790</name>
</gene>
<accession>A0AAE9YDE2</accession>
<evidence type="ECO:0000313" key="3">
    <source>
        <dbReference type="Proteomes" id="UP001216390"/>
    </source>
</evidence>
<evidence type="ECO:0000256" key="1">
    <source>
        <dbReference type="SAM" id="Phobius"/>
    </source>
</evidence>
<name>A0AAE9YDE2_9ACTN</name>
<dbReference type="AlphaFoldDB" id="A0AAE9YDE2"/>
<dbReference type="Proteomes" id="UP001216390">
    <property type="component" value="Chromosome"/>
</dbReference>
<dbReference type="KEGG" id="ima:PO878_19790"/>
<feature type="transmembrane region" description="Helical" evidence="1">
    <location>
        <begin position="6"/>
        <end position="22"/>
    </location>
</feature>
<dbReference type="RefSeq" id="WP_272736259.1">
    <property type="nucleotide sequence ID" value="NZ_CP116942.1"/>
</dbReference>
<keyword evidence="3" id="KW-1185">Reference proteome</keyword>
<keyword evidence="1" id="KW-0812">Transmembrane</keyword>
<reference evidence="2" key="1">
    <citation type="submission" date="2023-01" db="EMBL/GenBank/DDBJ databases">
        <title>The diversity of Class Acidimicrobiia in South China Sea sediment environments and the proposal of Iamia marina sp. nov., a novel species of the genus Iamia.</title>
        <authorList>
            <person name="He Y."/>
            <person name="Tian X."/>
        </authorList>
    </citation>
    <scope>NUCLEOTIDE SEQUENCE</scope>
    <source>
        <strain evidence="2">DSM 19957</strain>
    </source>
</reference>
<dbReference type="EMBL" id="CP116942">
    <property type="protein sequence ID" value="WCO66737.1"/>
    <property type="molecule type" value="Genomic_DNA"/>
</dbReference>
<proteinExistence type="predicted"/>
<organism evidence="2 3">
    <name type="scientific">Iamia majanohamensis</name>
    <dbReference type="NCBI Taxonomy" id="467976"/>
    <lineage>
        <taxon>Bacteria</taxon>
        <taxon>Bacillati</taxon>
        <taxon>Actinomycetota</taxon>
        <taxon>Acidimicrobiia</taxon>
        <taxon>Acidimicrobiales</taxon>
        <taxon>Iamiaceae</taxon>
        <taxon>Iamia</taxon>
    </lineage>
</organism>
<evidence type="ECO:0000313" key="2">
    <source>
        <dbReference type="EMBL" id="WCO66737.1"/>
    </source>
</evidence>
<protein>
    <submittedName>
        <fullName evidence="2">Uncharacterized protein</fullName>
    </submittedName>
</protein>
<feature type="transmembrane region" description="Helical" evidence="1">
    <location>
        <begin position="34"/>
        <end position="54"/>
    </location>
</feature>
<keyword evidence="1" id="KW-1133">Transmembrane helix</keyword>
<sequence length="147" mass="16152">MVAFVGSLIVSVILGAIVLVVAKRRPVGAELSWGEAMLGATFVFFGLFWVYGVVPHQWLTWAENELSWRPDAYLAGPSGTGALTEVPFNVSYETLSHLIAVTIYGVFLAAQIALWAVWQGRGDKAERRRKALEEKTTAYGRPLARKA</sequence>
<feature type="transmembrane region" description="Helical" evidence="1">
    <location>
        <begin position="95"/>
        <end position="118"/>
    </location>
</feature>
<keyword evidence="1" id="KW-0472">Membrane</keyword>